<keyword evidence="1 3" id="KW-0853">WD repeat</keyword>
<evidence type="ECO:0008006" key="5">
    <source>
        <dbReference type="Google" id="ProtNLM"/>
    </source>
</evidence>
<evidence type="ECO:0000256" key="3">
    <source>
        <dbReference type="PROSITE-ProRule" id="PRU00221"/>
    </source>
</evidence>
<dbReference type="EMBL" id="CP101717">
    <property type="protein sequence ID" value="WLD58414.1"/>
    <property type="molecule type" value="Genomic_DNA"/>
</dbReference>
<protein>
    <recommendedName>
        <fullName evidence="5">WD40 repeat domain-containing protein</fullName>
    </recommendedName>
</protein>
<dbReference type="PROSITE" id="PS51257">
    <property type="entry name" value="PROKAR_LIPOPROTEIN"/>
    <property type="match status" value="1"/>
</dbReference>
<dbReference type="SUPFAM" id="SSF50978">
    <property type="entry name" value="WD40 repeat-like"/>
    <property type="match status" value="1"/>
</dbReference>
<sequence length="325" mass="35547">MQVRWRQSVLGMALLAVLVLSGCADSPERSWQLADRGLYAGAISPDGQLAAIGSVLHGGSLWNIPSFARLYNWNLDTNIDGEPFSLFSTVAFSGDGQRVVTVQGRLLVLWSTRSGQAIFFYEAPDHIRSAALDQQGLNLLLGLEDGTAAMFDMVSGQIIARLRGHAGPVHAVTLSADARRAVTGSDDGSALFWHLPEGRATHRIVHDSQVRTIALSQSGVYAFSVAQRGEGRVWNTNTGQVVRRLPMQRDSISVARFVNNDAMLLTGDRLRKVLLWQLTDSSIQRRWRLEGEGLYTRTSASVVDVRWVQGRVLALGSDGKLALLQ</sequence>
<dbReference type="PROSITE" id="PS50082">
    <property type="entry name" value="WD_REPEATS_2"/>
    <property type="match status" value="1"/>
</dbReference>
<dbReference type="Pfam" id="PF00400">
    <property type="entry name" value="WD40"/>
    <property type="match status" value="1"/>
</dbReference>
<evidence type="ECO:0000313" key="4">
    <source>
        <dbReference type="EMBL" id="WLD58414.1"/>
    </source>
</evidence>
<dbReference type="Gene3D" id="2.130.10.10">
    <property type="entry name" value="YVTN repeat-like/Quinoprotein amine dehydrogenase"/>
    <property type="match status" value="2"/>
</dbReference>
<proteinExistence type="predicted"/>
<evidence type="ECO:0000256" key="1">
    <source>
        <dbReference type="ARBA" id="ARBA00022574"/>
    </source>
</evidence>
<keyword evidence="2" id="KW-0677">Repeat</keyword>
<dbReference type="PANTHER" id="PTHR19848">
    <property type="entry name" value="WD40 REPEAT PROTEIN"/>
    <property type="match status" value="1"/>
</dbReference>
<feature type="repeat" description="WD" evidence="3">
    <location>
        <begin position="162"/>
        <end position="203"/>
    </location>
</feature>
<name>A0AB38YGA0_9GAMM</name>
<dbReference type="RefSeq" id="WP_304995699.1">
    <property type="nucleotide sequence ID" value="NZ_CP101717.1"/>
</dbReference>
<dbReference type="InterPro" id="IPR001680">
    <property type="entry name" value="WD40_rpt"/>
</dbReference>
<accession>A0AB38YGA0</accession>
<dbReference type="PANTHER" id="PTHR19848:SF8">
    <property type="entry name" value="F-BOX AND WD REPEAT DOMAIN CONTAINING 7"/>
    <property type="match status" value="1"/>
</dbReference>
<dbReference type="InterPro" id="IPR036322">
    <property type="entry name" value="WD40_repeat_dom_sf"/>
</dbReference>
<reference evidence="4" key="1">
    <citation type="submission" date="2022-07" db="EMBL/GenBank/DDBJ databases">
        <title>Complete genome sequence of Salinispirillum sp. LH10-3-1 capable of multiple carbohydrate inversion isolated from a soda lake.</title>
        <authorList>
            <person name="Liu J."/>
            <person name="Zhai Y."/>
            <person name="Zhang H."/>
            <person name="Yang H."/>
            <person name="Qu J."/>
            <person name="Li J."/>
        </authorList>
    </citation>
    <scope>NUCLEOTIDE SEQUENCE</scope>
    <source>
        <strain evidence="4">LH 10-3-1</strain>
    </source>
</reference>
<dbReference type="SMART" id="SM00320">
    <property type="entry name" value="WD40"/>
    <property type="match status" value="5"/>
</dbReference>
<dbReference type="AlphaFoldDB" id="A0AB38YGA0"/>
<dbReference type="PROSITE" id="PS50294">
    <property type="entry name" value="WD_REPEATS_REGION"/>
    <property type="match status" value="1"/>
</dbReference>
<evidence type="ECO:0000256" key="2">
    <source>
        <dbReference type="ARBA" id="ARBA00022737"/>
    </source>
</evidence>
<gene>
    <name evidence="4" type="ORF">NFC81_01140</name>
</gene>
<organism evidence="4">
    <name type="scientific">Salinispirillum sp. LH 10-3-1</name>
    <dbReference type="NCBI Taxonomy" id="2952525"/>
    <lineage>
        <taxon>Bacteria</taxon>
        <taxon>Pseudomonadati</taxon>
        <taxon>Pseudomonadota</taxon>
        <taxon>Gammaproteobacteria</taxon>
        <taxon>Oceanospirillales</taxon>
        <taxon>Saccharospirillaceae</taxon>
        <taxon>Salinispirillum</taxon>
    </lineage>
</organism>
<dbReference type="InterPro" id="IPR015943">
    <property type="entry name" value="WD40/YVTN_repeat-like_dom_sf"/>
</dbReference>